<name>A0AAP0Q0Q9_9MAGN</name>
<evidence type="ECO:0000313" key="1">
    <source>
        <dbReference type="EMBL" id="KAK9159446.1"/>
    </source>
</evidence>
<protein>
    <submittedName>
        <fullName evidence="1">Uncharacterized protein</fullName>
    </submittedName>
</protein>
<evidence type="ECO:0000313" key="2">
    <source>
        <dbReference type="Proteomes" id="UP001420932"/>
    </source>
</evidence>
<organism evidence="1 2">
    <name type="scientific">Stephania yunnanensis</name>
    <dbReference type="NCBI Taxonomy" id="152371"/>
    <lineage>
        <taxon>Eukaryota</taxon>
        <taxon>Viridiplantae</taxon>
        <taxon>Streptophyta</taxon>
        <taxon>Embryophyta</taxon>
        <taxon>Tracheophyta</taxon>
        <taxon>Spermatophyta</taxon>
        <taxon>Magnoliopsida</taxon>
        <taxon>Ranunculales</taxon>
        <taxon>Menispermaceae</taxon>
        <taxon>Menispermoideae</taxon>
        <taxon>Cissampelideae</taxon>
        <taxon>Stephania</taxon>
    </lineage>
</organism>
<comment type="caution">
    <text evidence="1">The sequence shown here is derived from an EMBL/GenBank/DDBJ whole genome shotgun (WGS) entry which is preliminary data.</text>
</comment>
<keyword evidence="2" id="KW-1185">Reference proteome</keyword>
<accession>A0AAP0Q0Q9</accession>
<dbReference type="EMBL" id="JBBNAF010000003">
    <property type="protein sequence ID" value="KAK9159446.1"/>
    <property type="molecule type" value="Genomic_DNA"/>
</dbReference>
<gene>
    <name evidence="1" type="ORF">Syun_005787</name>
</gene>
<dbReference type="AlphaFoldDB" id="A0AAP0Q0Q9"/>
<dbReference type="Pfam" id="PF00560">
    <property type="entry name" value="LRR_1"/>
    <property type="match status" value="1"/>
</dbReference>
<reference evidence="1 2" key="1">
    <citation type="submission" date="2024-01" db="EMBL/GenBank/DDBJ databases">
        <title>Genome assemblies of Stephania.</title>
        <authorList>
            <person name="Yang L."/>
        </authorList>
    </citation>
    <scope>NUCLEOTIDE SEQUENCE [LARGE SCALE GENOMIC DNA]</scope>
    <source>
        <strain evidence="1">YNDBR</strain>
        <tissue evidence="1">Leaf</tissue>
    </source>
</reference>
<dbReference type="SUPFAM" id="SSF52058">
    <property type="entry name" value="L domain-like"/>
    <property type="match status" value="1"/>
</dbReference>
<dbReference type="Gene3D" id="3.80.10.10">
    <property type="entry name" value="Ribonuclease Inhibitor"/>
    <property type="match status" value="1"/>
</dbReference>
<sequence length="96" mass="10170">MKYLDLSKNQVFGSVPQSVVGLEKLNLSYNRLCGKIPASKFPAAAFAESTVFVNDVLDICLCGADRSVHSKANQSGARGAMAPLTLPLAPSLPKYA</sequence>
<dbReference type="Proteomes" id="UP001420932">
    <property type="component" value="Unassembled WGS sequence"/>
</dbReference>
<dbReference type="InterPro" id="IPR032675">
    <property type="entry name" value="LRR_dom_sf"/>
</dbReference>
<proteinExistence type="predicted"/>
<dbReference type="InterPro" id="IPR001611">
    <property type="entry name" value="Leu-rich_rpt"/>
</dbReference>